<sequence length="50" mass="5751">MEFIWKNDLKQIKMNLCDGFSSTGIQRLQGLHPYRTLKCGQVSNHQQLSG</sequence>
<reference evidence="1" key="2">
    <citation type="submission" date="2025-09" db="UniProtKB">
        <authorList>
            <consortium name="Ensembl"/>
        </authorList>
    </citation>
    <scope>IDENTIFICATION</scope>
</reference>
<name>A0A3B3CGX1_ORYME</name>
<reference evidence="1" key="1">
    <citation type="submission" date="2025-08" db="UniProtKB">
        <authorList>
            <consortium name="Ensembl"/>
        </authorList>
    </citation>
    <scope>IDENTIFICATION</scope>
</reference>
<proteinExistence type="predicted"/>
<accession>A0A3B3CGX1</accession>
<dbReference type="Proteomes" id="UP000261560">
    <property type="component" value="Unplaced"/>
</dbReference>
<evidence type="ECO:0000313" key="1">
    <source>
        <dbReference type="Ensembl" id="ENSOMEP00000016574.1"/>
    </source>
</evidence>
<dbReference type="AlphaFoldDB" id="A0A3B3CGX1"/>
<dbReference type="Ensembl" id="ENSOMET00000025070.1">
    <property type="protein sequence ID" value="ENSOMEP00000016574.1"/>
    <property type="gene ID" value="ENSOMEG00000018220.1"/>
</dbReference>
<evidence type="ECO:0000313" key="2">
    <source>
        <dbReference type="Proteomes" id="UP000261560"/>
    </source>
</evidence>
<keyword evidence="2" id="KW-1185">Reference proteome</keyword>
<protein>
    <submittedName>
        <fullName evidence="1">Uncharacterized protein</fullName>
    </submittedName>
</protein>
<organism evidence="1 2">
    <name type="scientific">Oryzias melastigma</name>
    <name type="common">Marine medaka</name>
    <dbReference type="NCBI Taxonomy" id="30732"/>
    <lineage>
        <taxon>Eukaryota</taxon>
        <taxon>Metazoa</taxon>
        <taxon>Chordata</taxon>
        <taxon>Craniata</taxon>
        <taxon>Vertebrata</taxon>
        <taxon>Euteleostomi</taxon>
        <taxon>Actinopterygii</taxon>
        <taxon>Neopterygii</taxon>
        <taxon>Teleostei</taxon>
        <taxon>Neoteleostei</taxon>
        <taxon>Acanthomorphata</taxon>
        <taxon>Ovalentaria</taxon>
        <taxon>Atherinomorphae</taxon>
        <taxon>Beloniformes</taxon>
        <taxon>Adrianichthyidae</taxon>
        <taxon>Oryziinae</taxon>
        <taxon>Oryzias</taxon>
    </lineage>
</organism>
<dbReference type="PaxDb" id="30732-ENSOMEP00000016574"/>